<dbReference type="Proteomes" id="UP000198749">
    <property type="component" value="Unassembled WGS sequence"/>
</dbReference>
<name>A0A1H9MA33_9GAMM</name>
<protein>
    <submittedName>
        <fullName evidence="1">Uncharacterized protein</fullName>
    </submittedName>
</protein>
<gene>
    <name evidence="1" type="ORF">SAMN03080615_04334</name>
</gene>
<dbReference type="EMBL" id="FOGB01000024">
    <property type="protein sequence ID" value="SER20317.1"/>
    <property type="molecule type" value="Genomic_DNA"/>
</dbReference>
<evidence type="ECO:0000313" key="1">
    <source>
        <dbReference type="EMBL" id="SER20317.1"/>
    </source>
</evidence>
<dbReference type="AlphaFoldDB" id="A0A1H9MA33"/>
<organism evidence="1 2">
    <name type="scientific">Amphritea atlantica</name>
    <dbReference type="NCBI Taxonomy" id="355243"/>
    <lineage>
        <taxon>Bacteria</taxon>
        <taxon>Pseudomonadati</taxon>
        <taxon>Pseudomonadota</taxon>
        <taxon>Gammaproteobacteria</taxon>
        <taxon>Oceanospirillales</taxon>
        <taxon>Oceanospirillaceae</taxon>
        <taxon>Amphritea</taxon>
    </lineage>
</organism>
<dbReference type="SUPFAM" id="SSF56672">
    <property type="entry name" value="DNA/RNA polymerases"/>
    <property type="match status" value="1"/>
</dbReference>
<evidence type="ECO:0000313" key="2">
    <source>
        <dbReference type="Proteomes" id="UP000198749"/>
    </source>
</evidence>
<accession>A0A1H9MA33</accession>
<dbReference type="InterPro" id="IPR043502">
    <property type="entry name" value="DNA/RNA_pol_sf"/>
</dbReference>
<proteinExistence type="predicted"/>
<keyword evidence="2" id="KW-1185">Reference proteome</keyword>
<dbReference type="Gene3D" id="1.20.1060.10">
    <property type="entry name" value="Taq DNA Polymerase, Chain T, domain 4"/>
    <property type="match status" value="1"/>
</dbReference>
<sequence length="69" mass="7862">MATRAFTLQRICNFAGKAFDPDSDEQVSEVLRNKFNISLPQRRTLNDAMEAVCSDHDIIALILQYRTMA</sequence>
<dbReference type="RefSeq" id="WP_091362201.1">
    <property type="nucleotide sequence ID" value="NZ_AP025284.1"/>
</dbReference>
<dbReference type="OrthoDB" id="6370513at2"/>
<reference evidence="2" key="1">
    <citation type="submission" date="2016-10" db="EMBL/GenBank/DDBJ databases">
        <authorList>
            <person name="Varghese N."/>
            <person name="Submissions S."/>
        </authorList>
    </citation>
    <scope>NUCLEOTIDE SEQUENCE [LARGE SCALE GENOMIC DNA]</scope>
    <source>
        <strain evidence="2">DSM 18887</strain>
    </source>
</reference>